<evidence type="ECO:0000313" key="3">
    <source>
        <dbReference type="Proteomes" id="UP000308671"/>
    </source>
</evidence>
<proteinExistence type="predicted"/>
<protein>
    <recommendedName>
        <fullName evidence="4">BZIP domain-containing protein</fullName>
    </recommendedName>
</protein>
<dbReference type="Proteomes" id="UP000308671">
    <property type="component" value="Unassembled WGS sequence"/>
</dbReference>
<feature type="compositionally biased region" description="Low complexity" evidence="1">
    <location>
        <begin position="307"/>
        <end position="326"/>
    </location>
</feature>
<feature type="compositionally biased region" description="Polar residues" evidence="1">
    <location>
        <begin position="1"/>
        <end position="17"/>
    </location>
</feature>
<dbReference type="InterPro" id="IPR021833">
    <property type="entry name" value="DUF3425"/>
</dbReference>
<feature type="compositionally biased region" description="Low complexity" evidence="1">
    <location>
        <begin position="214"/>
        <end position="227"/>
    </location>
</feature>
<comment type="caution">
    <text evidence="2">The sequence shown here is derived from an EMBL/GenBank/DDBJ whole genome shotgun (WGS) entry which is preliminary data.</text>
</comment>
<dbReference type="OrthoDB" id="4161589at2759"/>
<feature type="region of interest" description="Disordered" evidence="1">
    <location>
        <begin position="288"/>
        <end position="341"/>
    </location>
</feature>
<feature type="compositionally biased region" description="Polar residues" evidence="1">
    <location>
        <begin position="203"/>
        <end position="212"/>
    </location>
</feature>
<dbReference type="PANTHER" id="PTHR37012:SF2">
    <property type="entry name" value="BZIP DOMAIN-CONTAINING PROTEIN-RELATED"/>
    <property type="match status" value="1"/>
</dbReference>
<feature type="region of interest" description="Disordered" evidence="1">
    <location>
        <begin position="177"/>
        <end position="227"/>
    </location>
</feature>
<sequence length="567" mass="62229">MTPDANATQQGSTSPSSDQRHVSVAHSTPGDREDGENSNATGDGGEGGTPVEQGEGSVGGGGTSGGESSKKRKIPPTEERRSSARGVANLTPEQLAKKRANDREAQRSIRQRTKNQMEGYERRIRELTSQQPYQELQQVIRQKEMVEQENLDIKKRLSQVIALITPILGAHGQQLGFEIPQLPPQPNYPPPNRPNSANRNASTPNSIASPNTVAAPSWPASSASMPVASTQDSRPFIQSQQTQQLAQQRHEMAHNLELGPERLGLDFLLDEGQRGKIPIPPPGPLETTGFQQMQRPADSMSPIHQRNNSTASSTTNYNTPNNSSASGSGSEMNGFSAPIRNGPPTCPLDSLLLDFLQERQAAALEGLPTPKLVGPAYPSVSSLLNPSRGITSHPVSKVFTDILATFPDLSTLPERVAVLYIMFLLMRWQIHPSQANYDRLPSWITPRPSQLLTPHPAWIDHLPWPKMRDILVRDYNPRDYLFDNFFIPFTGTLSVNWPYEPTDALLNSGGGSGGSGLGFSEEGELLINPVFERHLRRLENWSLGPQFASAFPGLRDTYLVKMEGDRR</sequence>
<dbReference type="Pfam" id="PF11905">
    <property type="entry name" value="DUF3425"/>
    <property type="match status" value="1"/>
</dbReference>
<accession>A0A4S8R0F1</accession>
<feature type="region of interest" description="Disordered" evidence="1">
    <location>
        <begin position="1"/>
        <end position="118"/>
    </location>
</feature>
<feature type="compositionally biased region" description="Pro residues" evidence="1">
    <location>
        <begin position="181"/>
        <end position="193"/>
    </location>
</feature>
<dbReference type="AlphaFoldDB" id="A0A4S8R0F1"/>
<evidence type="ECO:0000313" key="2">
    <source>
        <dbReference type="EMBL" id="THV51233.1"/>
    </source>
</evidence>
<gene>
    <name evidence="2" type="ORF">BGAL_0118g00160</name>
</gene>
<keyword evidence="3" id="KW-1185">Reference proteome</keyword>
<organism evidence="2 3">
    <name type="scientific">Botrytis galanthina</name>
    <dbReference type="NCBI Taxonomy" id="278940"/>
    <lineage>
        <taxon>Eukaryota</taxon>
        <taxon>Fungi</taxon>
        <taxon>Dikarya</taxon>
        <taxon>Ascomycota</taxon>
        <taxon>Pezizomycotina</taxon>
        <taxon>Leotiomycetes</taxon>
        <taxon>Helotiales</taxon>
        <taxon>Sclerotiniaceae</taxon>
        <taxon>Botrytis</taxon>
    </lineage>
</organism>
<evidence type="ECO:0000256" key="1">
    <source>
        <dbReference type="SAM" id="MobiDB-lite"/>
    </source>
</evidence>
<name>A0A4S8R0F1_9HELO</name>
<feature type="compositionally biased region" description="Basic and acidic residues" evidence="1">
    <location>
        <begin position="95"/>
        <end position="107"/>
    </location>
</feature>
<feature type="compositionally biased region" description="Gly residues" evidence="1">
    <location>
        <begin position="56"/>
        <end position="65"/>
    </location>
</feature>
<reference evidence="2 3" key="1">
    <citation type="submission" date="2017-12" db="EMBL/GenBank/DDBJ databases">
        <title>Comparative genomics of Botrytis spp.</title>
        <authorList>
            <person name="Valero-Jimenez C.A."/>
            <person name="Tapia P."/>
            <person name="Veloso J."/>
            <person name="Silva-Moreno E."/>
            <person name="Staats M."/>
            <person name="Valdes J.H."/>
            <person name="Van Kan J.A.L."/>
        </authorList>
    </citation>
    <scope>NUCLEOTIDE SEQUENCE [LARGE SCALE GENOMIC DNA]</scope>
    <source>
        <strain evidence="2 3">MUCL435</strain>
    </source>
</reference>
<dbReference type="CDD" id="cd14688">
    <property type="entry name" value="bZIP_YAP"/>
    <property type="match status" value="1"/>
</dbReference>
<dbReference type="EMBL" id="PQXL01000118">
    <property type="protein sequence ID" value="THV51233.1"/>
    <property type="molecule type" value="Genomic_DNA"/>
</dbReference>
<dbReference type="PANTHER" id="PTHR37012">
    <property type="entry name" value="B-ZIP TRANSCRIPTION FACTOR (EUROFUNG)-RELATED"/>
    <property type="match status" value="1"/>
</dbReference>
<evidence type="ECO:0008006" key="4">
    <source>
        <dbReference type="Google" id="ProtNLM"/>
    </source>
</evidence>